<feature type="compositionally biased region" description="Basic and acidic residues" evidence="1">
    <location>
        <begin position="36"/>
        <end position="54"/>
    </location>
</feature>
<dbReference type="Proteomes" id="UP000887116">
    <property type="component" value="Unassembled WGS sequence"/>
</dbReference>
<proteinExistence type="predicted"/>
<evidence type="ECO:0000313" key="3">
    <source>
        <dbReference type="Proteomes" id="UP000887116"/>
    </source>
</evidence>
<organism evidence="2 3">
    <name type="scientific">Trichonephila clavata</name>
    <name type="common">Joro spider</name>
    <name type="synonym">Nephila clavata</name>
    <dbReference type="NCBI Taxonomy" id="2740835"/>
    <lineage>
        <taxon>Eukaryota</taxon>
        <taxon>Metazoa</taxon>
        <taxon>Ecdysozoa</taxon>
        <taxon>Arthropoda</taxon>
        <taxon>Chelicerata</taxon>
        <taxon>Arachnida</taxon>
        <taxon>Araneae</taxon>
        <taxon>Araneomorphae</taxon>
        <taxon>Entelegynae</taxon>
        <taxon>Araneoidea</taxon>
        <taxon>Nephilidae</taxon>
        <taxon>Trichonephila</taxon>
    </lineage>
</organism>
<keyword evidence="3" id="KW-1185">Reference proteome</keyword>
<feature type="region of interest" description="Disordered" evidence="1">
    <location>
        <begin position="36"/>
        <end position="72"/>
    </location>
</feature>
<reference evidence="2" key="1">
    <citation type="submission" date="2020-07" db="EMBL/GenBank/DDBJ databases">
        <title>Multicomponent nature underlies the extraordinary mechanical properties of spider dragline silk.</title>
        <authorList>
            <person name="Kono N."/>
            <person name="Nakamura H."/>
            <person name="Mori M."/>
            <person name="Yoshida Y."/>
            <person name="Ohtoshi R."/>
            <person name="Malay A.D."/>
            <person name="Moran D.A.P."/>
            <person name="Tomita M."/>
            <person name="Numata K."/>
            <person name="Arakawa K."/>
        </authorList>
    </citation>
    <scope>NUCLEOTIDE SEQUENCE</scope>
</reference>
<feature type="compositionally biased region" description="Basic and acidic residues" evidence="1">
    <location>
        <begin position="62"/>
        <end position="72"/>
    </location>
</feature>
<dbReference type="EMBL" id="BMAO01021170">
    <property type="protein sequence ID" value="GFQ72542.1"/>
    <property type="molecule type" value="Genomic_DNA"/>
</dbReference>
<accession>A0A8X6HEH6</accession>
<name>A0A8X6HEH6_TRICU</name>
<comment type="caution">
    <text evidence="2">The sequence shown here is derived from an EMBL/GenBank/DDBJ whole genome shotgun (WGS) entry which is preliminary data.</text>
</comment>
<gene>
    <name evidence="2" type="ORF">TNCT_59031</name>
</gene>
<evidence type="ECO:0000313" key="2">
    <source>
        <dbReference type="EMBL" id="GFQ72542.1"/>
    </source>
</evidence>
<protein>
    <submittedName>
        <fullName evidence="2">Uncharacterized protein</fullName>
    </submittedName>
</protein>
<evidence type="ECO:0000256" key="1">
    <source>
        <dbReference type="SAM" id="MobiDB-lite"/>
    </source>
</evidence>
<sequence length="72" mass="8419">MTFIRCIPLPDQESIVFRETLSESEICFVLSLNGGRAREARCHDRRNREEEQKRGNLPSGPKNERTDIECFH</sequence>
<dbReference type="AlphaFoldDB" id="A0A8X6HEH6"/>